<reference evidence="1" key="1">
    <citation type="journal article" date="2014" name="Front. Microbiol.">
        <title>High frequency of phylogenetically diverse reductive dehalogenase-homologous genes in deep subseafloor sedimentary metagenomes.</title>
        <authorList>
            <person name="Kawai M."/>
            <person name="Futagami T."/>
            <person name="Toyoda A."/>
            <person name="Takaki Y."/>
            <person name="Nishi S."/>
            <person name="Hori S."/>
            <person name="Arai W."/>
            <person name="Tsubouchi T."/>
            <person name="Morono Y."/>
            <person name="Uchiyama I."/>
            <person name="Ito T."/>
            <person name="Fujiyama A."/>
            <person name="Inagaki F."/>
            <person name="Takami H."/>
        </authorList>
    </citation>
    <scope>NUCLEOTIDE SEQUENCE</scope>
    <source>
        <strain evidence="1">Expedition CK06-06</strain>
    </source>
</reference>
<accession>X0TW48</accession>
<organism evidence="1">
    <name type="scientific">marine sediment metagenome</name>
    <dbReference type="NCBI Taxonomy" id="412755"/>
    <lineage>
        <taxon>unclassified sequences</taxon>
        <taxon>metagenomes</taxon>
        <taxon>ecological metagenomes</taxon>
    </lineage>
</organism>
<protein>
    <recommendedName>
        <fullName evidence="2">Response regulatory domain-containing protein</fullName>
    </recommendedName>
</protein>
<sequence length="94" mass="10165">MIPTESEAAAHDMLDDHRVDAVVVSDDLCNRAAEEIEAHALSRNSSARVVRTITNPSRGTELPRETGYLEKPFQLAELAILLGVSEPTAPDDPA</sequence>
<gene>
    <name evidence="1" type="ORF">S01H1_30411</name>
</gene>
<comment type="caution">
    <text evidence="1">The sequence shown here is derived from an EMBL/GenBank/DDBJ whole genome shotgun (WGS) entry which is preliminary data.</text>
</comment>
<dbReference type="EMBL" id="BARS01018714">
    <property type="protein sequence ID" value="GAF97454.1"/>
    <property type="molecule type" value="Genomic_DNA"/>
</dbReference>
<name>X0TW48_9ZZZZ</name>
<proteinExistence type="predicted"/>
<evidence type="ECO:0000313" key="1">
    <source>
        <dbReference type="EMBL" id="GAF97454.1"/>
    </source>
</evidence>
<evidence type="ECO:0008006" key="2">
    <source>
        <dbReference type="Google" id="ProtNLM"/>
    </source>
</evidence>
<dbReference type="AlphaFoldDB" id="X0TW48"/>